<keyword evidence="1" id="KW-1133">Transmembrane helix</keyword>
<evidence type="ECO:0000259" key="2">
    <source>
        <dbReference type="Pfam" id="PF20182"/>
    </source>
</evidence>
<gene>
    <name evidence="3" type="ORF">EV192_114127</name>
</gene>
<proteinExistence type="predicted"/>
<feature type="transmembrane region" description="Helical" evidence="1">
    <location>
        <begin position="101"/>
        <end position="119"/>
    </location>
</feature>
<feature type="transmembrane region" description="Helical" evidence="1">
    <location>
        <begin position="65"/>
        <end position="89"/>
    </location>
</feature>
<accession>A0A4R2IWU7</accession>
<organism evidence="3 4">
    <name type="scientific">Actinocrispum wychmicini</name>
    <dbReference type="NCBI Taxonomy" id="1213861"/>
    <lineage>
        <taxon>Bacteria</taxon>
        <taxon>Bacillati</taxon>
        <taxon>Actinomycetota</taxon>
        <taxon>Actinomycetes</taxon>
        <taxon>Pseudonocardiales</taxon>
        <taxon>Pseudonocardiaceae</taxon>
        <taxon>Actinocrispum</taxon>
    </lineage>
</organism>
<keyword evidence="1" id="KW-0472">Membrane</keyword>
<evidence type="ECO:0000256" key="1">
    <source>
        <dbReference type="SAM" id="Phobius"/>
    </source>
</evidence>
<feature type="transmembrane region" description="Helical" evidence="1">
    <location>
        <begin position="182"/>
        <end position="203"/>
    </location>
</feature>
<dbReference type="EMBL" id="SLWS01000014">
    <property type="protein sequence ID" value="TCO49757.1"/>
    <property type="molecule type" value="Genomic_DNA"/>
</dbReference>
<reference evidence="3 4" key="1">
    <citation type="submission" date="2019-03" db="EMBL/GenBank/DDBJ databases">
        <title>Genomic Encyclopedia of Type Strains, Phase IV (KMG-IV): sequencing the most valuable type-strain genomes for metagenomic binning, comparative biology and taxonomic classification.</title>
        <authorList>
            <person name="Goeker M."/>
        </authorList>
    </citation>
    <scope>NUCLEOTIDE SEQUENCE [LARGE SCALE GENOMIC DNA]</scope>
    <source>
        <strain evidence="3 4">DSM 45934</strain>
    </source>
</reference>
<evidence type="ECO:0000313" key="3">
    <source>
        <dbReference type="EMBL" id="TCO49757.1"/>
    </source>
</evidence>
<feature type="domain" description="DUF6545" evidence="2">
    <location>
        <begin position="248"/>
        <end position="380"/>
    </location>
</feature>
<dbReference type="Proteomes" id="UP000295680">
    <property type="component" value="Unassembled WGS sequence"/>
</dbReference>
<dbReference type="Pfam" id="PF20182">
    <property type="entry name" value="DUF6545"/>
    <property type="match status" value="1"/>
</dbReference>
<dbReference type="RefSeq" id="WP_132125000.1">
    <property type="nucleotide sequence ID" value="NZ_SLWS01000014.1"/>
</dbReference>
<feature type="transmembrane region" description="Helical" evidence="1">
    <location>
        <begin position="33"/>
        <end position="53"/>
    </location>
</feature>
<comment type="caution">
    <text evidence="3">The sequence shown here is derived from an EMBL/GenBank/DDBJ whole genome shotgun (WGS) entry which is preliminary data.</text>
</comment>
<evidence type="ECO:0000313" key="4">
    <source>
        <dbReference type="Proteomes" id="UP000295680"/>
    </source>
</evidence>
<feature type="transmembrane region" description="Helical" evidence="1">
    <location>
        <begin position="146"/>
        <end position="170"/>
    </location>
</feature>
<dbReference type="InterPro" id="IPR046675">
    <property type="entry name" value="DUF6545"/>
</dbReference>
<dbReference type="NCBIfam" id="NF042915">
    <property type="entry name" value="MAB_1171c_fam"/>
    <property type="match status" value="1"/>
</dbReference>
<dbReference type="InterPro" id="IPR050039">
    <property type="entry name" value="MAB_1171c-like"/>
</dbReference>
<keyword evidence="4" id="KW-1185">Reference proteome</keyword>
<feature type="transmembrane region" description="Helical" evidence="1">
    <location>
        <begin position="223"/>
        <end position="241"/>
    </location>
</feature>
<keyword evidence="1" id="KW-0812">Transmembrane</keyword>
<sequence>MSTAFFLLVTAGCVAALAYRLRELTRNPGDRSLRALCLLLAAIAVSVGVLPFVPALDRLIGIPQLGGFVSDCAVLVAAGAGQVFLIRVYQPPEQALSQARWRYRAMVATLVAIIVLFVLSPPDPHFFHGDPRTMTGHLPVLPSPYLYLYLHSLYLGGTLIAVIRMCLRYAGLTEQRFLRTGLRVLTAGCVVALVYVVTFAVTFTLPEFGVDVDSWAAATVRPMYLTADMLVITGSVIPSLGPKWQRVADNRALRRLRPLWHAVYQASPDIALFPPTTGGDVRLRLYRQVIEIRDAQLALRPYVDPRAARIAGTLGRYAGLSDRRVAAVVEAATLAAALAAKATGRPPSEHPEPPMTTPAALDGAVASEVAWLGQVARAFHTSPIVTRTLATLSGQDHQGRYRRPRPR</sequence>
<name>A0A4R2IWU7_9PSEU</name>
<dbReference type="OrthoDB" id="3685619at2"/>
<dbReference type="AlphaFoldDB" id="A0A4R2IWU7"/>
<protein>
    <recommendedName>
        <fullName evidence="2">DUF6545 domain-containing protein</fullName>
    </recommendedName>
</protein>
<feature type="transmembrane region" description="Helical" evidence="1">
    <location>
        <begin position="6"/>
        <end position="21"/>
    </location>
</feature>